<reference evidence="1 2" key="1">
    <citation type="journal article" date="2006" name="J. Bacteriol.">
        <title>Complete genome sequence of the dehalorespiring bacterium Desulfitobacterium hafniense Y51 and comparison with Dehalococcoides ethenogenes 195.</title>
        <authorList>
            <person name="Nonaka H."/>
            <person name="Keresztes G."/>
            <person name="Shinoda Y."/>
            <person name="Ikenaga Y."/>
            <person name="Abe M."/>
            <person name="Naito K."/>
            <person name="Inatomi K."/>
            <person name="Furukawa K."/>
            <person name="Inui M."/>
            <person name="Yukawa H."/>
        </authorList>
    </citation>
    <scope>NUCLEOTIDE SEQUENCE [LARGE SCALE GENOMIC DNA]</scope>
    <source>
        <strain evidence="1 2">Y51</strain>
    </source>
</reference>
<dbReference type="Proteomes" id="UP000001946">
    <property type="component" value="Chromosome"/>
</dbReference>
<evidence type="ECO:0000313" key="1">
    <source>
        <dbReference type="EMBL" id="BAE86350.1"/>
    </source>
</evidence>
<dbReference type="HOGENOM" id="CLU_2464044_0_0_9"/>
<evidence type="ECO:0000313" key="2">
    <source>
        <dbReference type="Proteomes" id="UP000001946"/>
    </source>
</evidence>
<dbReference type="EMBL" id="AP008230">
    <property type="protein sequence ID" value="BAE86350.1"/>
    <property type="molecule type" value="Genomic_DNA"/>
</dbReference>
<protein>
    <submittedName>
        <fullName evidence="1">Uncharacterized protein</fullName>
    </submittedName>
</protein>
<dbReference type="STRING" id="138119.DSY4561"/>
<proteinExistence type="predicted"/>
<sequence length="88" mass="9431">MASRLRLYSSIRIELESFTAPDISQASMVLAAFRFSLPAPSMALAAPIAGSSSRSARIKNSPAARRIPVKNICTSISVTSCTQWAWSA</sequence>
<keyword evidence="2" id="KW-1185">Reference proteome</keyword>
<organism evidence="1 2">
    <name type="scientific">Desulfitobacterium hafniense (strain Y51)</name>
    <dbReference type="NCBI Taxonomy" id="138119"/>
    <lineage>
        <taxon>Bacteria</taxon>
        <taxon>Bacillati</taxon>
        <taxon>Bacillota</taxon>
        <taxon>Clostridia</taxon>
        <taxon>Eubacteriales</taxon>
        <taxon>Desulfitobacteriaceae</taxon>
        <taxon>Desulfitobacterium</taxon>
    </lineage>
</organism>
<dbReference type="AlphaFoldDB" id="Q24NP2"/>
<name>Q24NP2_DESHY</name>
<gene>
    <name evidence="1" type="ordered locus">DSY4561</name>
</gene>
<accession>Q24NP2</accession>
<dbReference type="KEGG" id="dsy:DSY4561"/>